<dbReference type="AlphaFoldDB" id="A0A9J6EU16"/>
<dbReference type="EMBL" id="JABSTU010000002">
    <property type="protein sequence ID" value="KAH8037905.1"/>
    <property type="molecule type" value="Genomic_DNA"/>
</dbReference>
<evidence type="ECO:0008006" key="4">
    <source>
        <dbReference type="Google" id="ProtNLM"/>
    </source>
</evidence>
<accession>A0A9J6EU16</accession>
<feature type="compositionally biased region" description="Basic and acidic residues" evidence="1">
    <location>
        <begin position="276"/>
        <end position="286"/>
    </location>
</feature>
<feature type="compositionally biased region" description="Polar residues" evidence="1">
    <location>
        <begin position="262"/>
        <end position="274"/>
    </location>
</feature>
<comment type="caution">
    <text evidence="2">The sequence shown here is derived from an EMBL/GenBank/DDBJ whole genome shotgun (WGS) entry which is preliminary data.</text>
</comment>
<sequence>MCLVLRCDPRRQPEYPDDLDFREALQRRGLSDLFTSITQVPHSHDWVVKLRPFATTAKEDLVNDGVITVKGVHCTVFETNARKTKVVVHRVPFHVSDMFVWSELQKYGVVTNVVCHKTDKDDSDYANTIRDAYMYPKKGLSLSDLPYVLRHDTRIEFPVYIRKRPPLCFKCYNIGHLKRFCTVPPCRWCKMYCQKKCRHYVHKVALPASDVEESEEVPVEPGDAQVAPAAEGDGKERNVSHQELAPVAEEAAANEPHEVTPHQETGNASSGDLNDSSEHGEAPPSN</sequence>
<name>A0A9J6EU16_RHIMP</name>
<organism evidence="2 3">
    <name type="scientific">Rhipicephalus microplus</name>
    <name type="common">Cattle tick</name>
    <name type="synonym">Boophilus microplus</name>
    <dbReference type="NCBI Taxonomy" id="6941"/>
    <lineage>
        <taxon>Eukaryota</taxon>
        <taxon>Metazoa</taxon>
        <taxon>Ecdysozoa</taxon>
        <taxon>Arthropoda</taxon>
        <taxon>Chelicerata</taxon>
        <taxon>Arachnida</taxon>
        <taxon>Acari</taxon>
        <taxon>Parasitiformes</taxon>
        <taxon>Ixodida</taxon>
        <taxon>Ixodoidea</taxon>
        <taxon>Ixodidae</taxon>
        <taxon>Rhipicephalinae</taxon>
        <taxon>Rhipicephalus</taxon>
        <taxon>Boophilus</taxon>
    </lineage>
</organism>
<reference evidence="2" key="2">
    <citation type="submission" date="2021-09" db="EMBL/GenBank/DDBJ databases">
        <authorList>
            <person name="Jia N."/>
            <person name="Wang J."/>
            <person name="Shi W."/>
            <person name="Du L."/>
            <person name="Sun Y."/>
            <person name="Zhan W."/>
            <person name="Jiang J."/>
            <person name="Wang Q."/>
            <person name="Zhang B."/>
            <person name="Ji P."/>
            <person name="Sakyi L.B."/>
            <person name="Cui X."/>
            <person name="Yuan T."/>
            <person name="Jiang B."/>
            <person name="Yang W."/>
            <person name="Lam T.T.-Y."/>
            <person name="Chang Q."/>
            <person name="Ding S."/>
            <person name="Wang X."/>
            <person name="Zhu J."/>
            <person name="Ruan X."/>
            <person name="Zhao L."/>
            <person name="Wei J."/>
            <person name="Que T."/>
            <person name="Du C."/>
            <person name="Cheng J."/>
            <person name="Dai P."/>
            <person name="Han X."/>
            <person name="Huang E."/>
            <person name="Gao Y."/>
            <person name="Liu J."/>
            <person name="Shao H."/>
            <person name="Ye R."/>
            <person name="Li L."/>
            <person name="Wei W."/>
            <person name="Wang X."/>
            <person name="Wang C."/>
            <person name="Huo Q."/>
            <person name="Li W."/>
            <person name="Guo W."/>
            <person name="Chen H."/>
            <person name="Chen S."/>
            <person name="Zhou L."/>
            <person name="Zhou L."/>
            <person name="Ni X."/>
            <person name="Tian J."/>
            <person name="Zhou Y."/>
            <person name="Sheng Y."/>
            <person name="Liu T."/>
            <person name="Pan Y."/>
            <person name="Xia L."/>
            <person name="Li J."/>
            <person name="Zhao F."/>
            <person name="Cao W."/>
        </authorList>
    </citation>
    <scope>NUCLEOTIDE SEQUENCE</scope>
    <source>
        <strain evidence="2">Rmic-2018</strain>
        <tissue evidence="2">Larvae</tissue>
    </source>
</reference>
<keyword evidence="3" id="KW-1185">Reference proteome</keyword>
<gene>
    <name evidence="2" type="ORF">HPB51_018393</name>
</gene>
<evidence type="ECO:0000313" key="3">
    <source>
        <dbReference type="Proteomes" id="UP000821866"/>
    </source>
</evidence>
<evidence type="ECO:0000256" key="1">
    <source>
        <dbReference type="SAM" id="MobiDB-lite"/>
    </source>
</evidence>
<reference evidence="2" key="1">
    <citation type="journal article" date="2020" name="Cell">
        <title>Large-Scale Comparative Analyses of Tick Genomes Elucidate Their Genetic Diversity and Vector Capacities.</title>
        <authorList>
            <consortium name="Tick Genome and Microbiome Consortium (TIGMIC)"/>
            <person name="Jia N."/>
            <person name="Wang J."/>
            <person name="Shi W."/>
            <person name="Du L."/>
            <person name="Sun Y."/>
            <person name="Zhan W."/>
            <person name="Jiang J.F."/>
            <person name="Wang Q."/>
            <person name="Zhang B."/>
            <person name="Ji P."/>
            <person name="Bell-Sakyi L."/>
            <person name="Cui X.M."/>
            <person name="Yuan T.T."/>
            <person name="Jiang B.G."/>
            <person name="Yang W.F."/>
            <person name="Lam T.T."/>
            <person name="Chang Q.C."/>
            <person name="Ding S.J."/>
            <person name="Wang X.J."/>
            <person name="Zhu J.G."/>
            <person name="Ruan X.D."/>
            <person name="Zhao L."/>
            <person name="Wei J.T."/>
            <person name="Ye R.Z."/>
            <person name="Que T.C."/>
            <person name="Du C.H."/>
            <person name="Zhou Y.H."/>
            <person name="Cheng J.X."/>
            <person name="Dai P.F."/>
            <person name="Guo W.B."/>
            <person name="Han X.H."/>
            <person name="Huang E.J."/>
            <person name="Li L.F."/>
            <person name="Wei W."/>
            <person name="Gao Y.C."/>
            <person name="Liu J.Z."/>
            <person name="Shao H.Z."/>
            <person name="Wang X."/>
            <person name="Wang C.C."/>
            <person name="Yang T.C."/>
            <person name="Huo Q.B."/>
            <person name="Li W."/>
            <person name="Chen H.Y."/>
            <person name="Chen S.E."/>
            <person name="Zhou L.G."/>
            <person name="Ni X.B."/>
            <person name="Tian J.H."/>
            <person name="Sheng Y."/>
            <person name="Liu T."/>
            <person name="Pan Y.S."/>
            <person name="Xia L.Y."/>
            <person name="Li J."/>
            <person name="Zhao F."/>
            <person name="Cao W.C."/>
        </authorList>
    </citation>
    <scope>NUCLEOTIDE SEQUENCE</scope>
    <source>
        <strain evidence="2">Rmic-2018</strain>
    </source>
</reference>
<dbReference type="Proteomes" id="UP000821866">
    <property type="component" value="Chromosome 10"/>
</dbReference>
<protein>
    <recommendedName>
        <fullName evidence="4">CCHC-type domain-containing protein</fullName>
    </recommendedName>
</protein>
<feature type="compositionally biased region" description="Low complexity" evidence="1">
    <location>
        <begin position="243"/>
        <end position="254"/>
    </location>
</feature>
<proteinExistence type="predicted"/>
<feature type="region of interest" description="Disordered" evidence="1">
    <location>
        <begin position="209"/>
        <end position="286"/>
    </location>
</feature>
<evidence type="ECO:0000313" key="2">
    <source>
        <dbReference type="EMBL" id="KAH8037905.1"/>
    </source>
</evidence>